<dbReference type="WBParaSite" id="PS1159_v2.g12767.t1">
    <property type="protein sequence ID" value="PS1159_v2.g12767.t1"/>
    <property type="gene ID" value="PS1159_v2.g12767"/>
</dbReference>
<protein>
    <submittedName>
        <fullName evidence="2">MAM domain-containing protein</fullName>
    </submittedName>
</protein>
<accession>A0AC35F1A8</accession>
<evidence type="ECO:0000313" key="1">
    <source>
        <dbReference type="Proteomes" id="UP000887580"/>
    </source>
</evidence>
<name>A0AC35F1A8_9BILA</name>
<dbReference type="Proteomes" id="UP000887580">
    <property type="component" value="Unplaced"/>
</dbReference>
<proteinExistence type="predicted"/>
<reference evidence="2" key="1">
    <citation type="submission" date="2022-11" db="UniProtKB">
        <authorList>
            <consortium name="WormBaseParasite"/>
        </authorList>
    </citation>
    <scope>IDENTIFICATION</scope>
</reference>
<evidence type="ECO:0000313" key="2">
    <source>
        <dbReference type="WBParaSite" id="PS1159_v2.g12767.t1"/>
    </source>
</evidence>
<organism evidence="1 2">
    <name type="scientific">Panagrolaimus sp. PS1159</name>
    <dbReference type="NCBI Taxonomy" id="55785"/>
    <lineage>
        <taxon>Eukaryota</taxon>
        <taxon>Metazoa</taxon>
        <taxon>Ecdysozoa</taxon>
        <taxon>Nematoda</taxon>
        <taxon>Chromadorea</taxon>
        <taxon>Rhabditida</taxon>
        <taxon>Tylenchina</taxon>
        <taxon>Panagrolaimomorpha</taxon>
        <taxon>Panagrolaimoidea</taxon>
        <taxon>Panagrolaimidae</taxon>
        <taxon>Panagrolaimus</taxon>
    </lineage>
</organism>
<sequence length="779" mass="87505">MIEKSFFIYLICIFALIKNSEQCAQQYQRELRYLDFYLGIAPTKDDGKLQINPRLKNQYIHSARDLNCNFDTECAWNNVDSDDLLDTSDFYLFEKKDGKSFPVQLRPGSPHPEKGTKFILAGNTTQNPQSAVLASSPIACQVSKGRLRFKYWLYNAAKVEVIILKLNPSHGHLQVRSRPKTDCTFLKASEHECIVEIDEMHEPFKIGIRAFQLHDSSVGSLALVTNIHYEAQVCRENEVPSLFGGIPLSSSEPSQKQIFTATDLNCLSKISSCLWSPVYPRGSDHAISLRSLWQSGSNQRLWNEFVPTSENTHPENEFIFQYIDPMSNLPIGQLQSALIPCTATSSSLQFKYWMSPNVQAQVCTVTQQNVSLSCVFLNEAASPGPVTIDIDRGDKNPFKFVIEVIKFDPARAGIFAIDEIQFTGRLCHEKAPETTPTPLGIGTLFELQPFPHITLTNGLPASLACNFENEDCSHWENDDDTFQSGFVPAKIPFKMPKLMKGNVAVALFTRPESFAILQSPVISCAENARISVFYFSSLGARISICADDKCLKEKTREKNFETDSTDTFGHAGELSVNVTTNTNFRLRIVAESVNEDDSNFAESFVLVKKITTEGHICRMKDDTELACEHLYCDFRNGTLCNYNSALTTPDDVPFQHDPNNGIQATLSTVGRRRVVLRSPEFKLNRPAELRFRLLLSTYGAVAYMCPDEFVDNLTEDCELLLGPKIDQSKFENLQVQLDPEISHFAIIAYHDKYQQFGKADVIISDISLVDSNGQALCNF</sequence>